<comment type="caution">
    <text evidence="1">The sequence shown here is derived from an EMBL/GenBank/DDBJ whole genome shotgun (WGS) entry which is preliminary data.</text>
</comment>
<evidence type="ECO:0000313" key="1">
    <source>
        <dbReference type="EMBL" id="KAF7775943.1"/>
    </source>
</evidence>
<gene>
    <name evidence="1" type="ORF">Agabi119p4_4336</name>
</gene>
<dbReference type="SUPFAM" id="SSF55729">
    <property type="entry name" value="Acyl-CoA N-acyltransferases (Nat)"/>
    <property type="match status" value="1"/>
</dbReference>
<dbReference type="Gene3D" id="3.40.630.30">
    <property type="match status" value="1"/>
</dbReference>
<dbReference type="Proteomes" id="UP000629468">
    <property type="component" value="Unassembled WGS sequence"/>
</dbReference>
<dbReference type="InterPro" id="IPR016181">
    <property type="entry name" value="Acyl_CoA_acyltransferase"/>
</dbReference>
<evidence type="ECO:0000313" key="2">
    <source>
        <dbReference type="Proteomes" id="UP000629468"/>
    </source>
</evidence>
<accession>A0A8H7F383</accession>
<protein>
    <recommendedName>
        <fullName evidence="3">N-acetyltransferase domain-containing protein</fullName>
    </recommendedName>
</protein>
<dbReference type="EMBL" id="JABXXO010000006">
    <property type="protein sequence ID" value="KAF7775943.1"/>
    <property type="molecule type" value="Genomic_DNA"/>
</dbReference>
<dbReference type="AlphaFoldDB" id="A0A8H7F383"/>
<dbReference type="PANTHER" id="PTHR42791:SF1">
    <property type="entry name" value="N-ACETYLTRANSFERASE DOMAIN-CONTAINING PROTEIN"/>
    <property type="match status" value="1"/>
</dbReference>
<evidence type="ECO:0008006" key="3">
    <source>
        <dbReference type="Google" id="ProtNLM"/>
    </source>
</evidence>
<reference evidence="1 2" key="1">
    <citation type="journal article" name="Sci. Rep.">
        <title>Telomere-to-telomere assembled and centromere annotated genomes of the two main subspecies of the button mushroom Agaricus bisporus reveal especially polymorphic chromosome ends.</title>
        <authorList>
            <person name="Sonnenberg A.S.M."/>
            <person name="Sedaghat-Telgerd N."/>
            <person name="Lavrijssen B."/>
            <person name="Ohm R.A."/>
            <person name="Hendrickx P.M."/>
            <person name="Scholtmeijer K."/>
            <person name="Baars J.J.P."/>
            <person name="van Peer A."/>
        </authorList>
    </citation>
    <scope>NUCLEOTIDE SEQUENCE [LARGE SCALE GENOMIC DNA]</scope>
    <source>
        <strain evidence="1 2">H119_p4</strain>
    </source>
</reference>
<proteinExistence type="predicted"/>
<dbReference type="InterPro" id="IPR052523">
    <property type="entry name" value="Trichothecene_AcTrans"/>
</dbReference>
<name>A0A8H7F383_AGABI</name>
<sequence length="252" mass="28137">MQLHGPDEMHAGDSTIDPDVEFLISPIVTPLRYAHLKKASLTWVDAFEKDPVLRYIDNNRKQTPKVKETTQIVMFCVLAYWKRRKVALTVDAGASVIFCTVPDNPGAPIDHCIDWVAKCIGKIFQLLTRDEEKKRAAEFETKMKNAISRSLGDQIKQMLYIDTLATEPASQGWGYGGALLESVGALGDMTNRAIWLKSTNEKNTSFYSFHGYKVVDAVVLGDDNPDWHNAPVVVKIMVREPRPQNTGGNTTA</sequence>
<organism evidence="1 2">
    <name type="scientific">Agaricus bisporus var. burnettii</name>
    <dbReference type="NCBI Taxonomy" id="192524"/>
    <lineage>
        <taxon>Eukaryota</taxon>
        <taxon>Fungi</taxon>
        <taxon>Dikarya</taxon>
        <taxon>Basidiomycota</taxon>
        <taxon>Agaricomycotina</taxon>
        <taxon>Agaricomycetes</taxon>
        <taxon>Agaricomycetidae</taxon>
        <taxon>Agaricales</taxon>
        <taxon>Agaricineae</taxon>
        <taxon>Agaricaceae</taxon>
        <taxon>Agaricus</taxon>
    </lineage>
</organism>
<dbReference type="PANTHER" id="PTHR42791">
    <property type="entry name" value="GNAT FAMILY ACETYLTRANSFERASE"/>
    <property type="match status" value="1"/>
</dbReference>